<dbReference type="PANTHER" id="PTHR13353">
    <property type="entry name" value="TRANSMEMBRANE PROTEIN 19"/>
    <property type="match status" value="1"/>
</dbReference>
<accession>A0A9W4SK01</accession>
<comment type="similarity">
    <text evidence="2">Belongs to the TMEM19 family.</text>
</comment>
<evidence type="ECO:0000256" key="6">
    <source>
        <dbReference type="SAM" id="Phobius"/>
    </source>
</evidence>
<evidence type="ECO:0000256" key="2">
    <source>
        <dbReference type="ARBA" id="ARBA00009012"/>
    </source>
</evidence>
<keyword evidence="8" id="KW-1185">Reference proteome</keyword>
<comment type="subcellular location">
    <subcellularLocation>
        <location evidence="1">Membrane</location>
        <topology evidence="1">Multi-pass membrane protein</topology>
    </subcellularLocation>
</comment>
<evidence type="ECO:0000256" key="1">
    <source>
        <dbReference type="ARBA" id="ARBA00004141"/>
    </source>
</evidence>
<evidence type="ECO:0000256" key="5">
    <source>
        <dbReference type="ARBA" id="ARBA00023136"/>
    </source>
</evidence>
<feature type="transmembrane region" description="Helical" evidence="6">
    <location>
        <begin position="154"/>
        <end position="177"/>
    </location>
</feature>
<feature type="transmembrane region" description="Helical" evidence="6">
    <location>
        <begin position="30"/>
        <end position="48"/>
    </location>
</feature>
<keyword evidence="5 6" id="KW-0472">Membrane</keyword>
<protein>
    <submittedName>
        <fullName evidence="7">11368_t:CDS:1</fullName>
    </submittedName>
</protein>
<keyword evidence="3 6" id="KW-0812">Transmembrane</keyword>
<dbReference type="InterPro" id="IPR002794">
    <property type="entry name" value="DUF92_TMEM19"/>
</dbReference>
<dbReference type="OrthoDB" id="30881at2759"/>
<dbReference type="AlphaFoldDB" id="A0A9W4SK01"/>
<name>A0A9W4SK01_9GLOM</name>
<comment type="caution">
    <text evidence="7">The sequence shown here is derived from an EMBL/GenBank/DDBJ whole genome shotgun (WGS) entry which is preliminary data.</text>
</comment>
<dbReference type="GO" id="GO:0016020">
    <property type="term" value="C:membrane"/>
    <property type="evidence" value="ECO:0007669"/>
    <property type="project" value="UniProtKB-SubCell"/>
</dbReference>
<evidence type="ECO:0000313" key="7">
    <source>
        <dbReference type="EMBL" id="CAI2171090.1"/>
    </source>
</evidence>
<sequence length="274" mass="29970">MLHGYRKKSLSTSGAIAAFSVGLGTFRNDWFVFTVLLLVFYLTGSKLTKYKAERKKQLEEEYHECGERTASQVFSNALLGTILSIIHQYFYGDGNLSGCLLSDQGSRFIFYMYLGINATCNGDTWASELGILNNGWPILITTFKRVPPGTNGGISPLGLLASILGGFLIGLSASISLSLSNSCHVHPEIILIASISGLFGSLIDSLLGATVQITKYNEKSQKIARQDDKVSKTISGINLLNNNQLKKHEYTVYSSLQIKTRVDRRSAVMPGQAI</sequence>
<dbReference type="EMBL" id="CAMKVN010000780">
    <property type="protein sequence ID" value="CAI2171090.1"/>
    <property type="molecule type" value="Genomic_DNA"/>
</dbReference>
<reference evidence="7" key="1">
    <citation type="submission" date="2022-08" db="EMBL/GenBank/DDBJ databases">
        <authorList>
            <person name="Kallberg Y."/>
            <person name="Tangrot J."/>
            <person name="Rosling A."/>
        </authorList>
    </citation>
    <scope>NUCLEOTIDE SEQUENCE</scope>
    <source>
        <strain evidence="7">Wild A</strain>
    </source>
</reference>
<keyword evidence="4 6" id="KW-1133">Transmembrane helix</keyword>
<evidence type="ECO:0000256" key="3">
    <source>
        <dbReference type="ARBA" id="ARBA00022692"/>
    </source>
</evidence>
<feature type="transmembrane region" description="Helical" evidence="6">
    <location>
        <begin position="189"/>
        <end position="211"/>
    </location>
</feature>
<dbReference type="Pfam" id="PF01940">
    <property type="entry name" value="DUF92"/>
    <property type="match status" value="1"/>
</dbReference>
<gene>
    <name evidence="7" type="ORF">FWILDA_LOCUS4907</name>
</gene>
<proteinExistence type="inferred from homology"/>
<organism evidence="7 8">
    <name type="scientific">Funneliformis geosporum</name>
    <dbReference type="NCBI Taxonomy" id="1117311"/>
    <lineage>
        <taxon>Eukaryota</taxon>
        <taxon>Fungi</taxon>
        <taxon>Fungi incertae sedis</taxon>
        <taxon>Mucoromycota</taxon>
        <taxon>Glomeromycotina</taxon>
        <taxon>Glomeromycetes</taxon>
        <taxon>Glomerales</taxon>
        <taxon>Glomeraceae</taxon>
        <taxon>Funneliformis</taxon>
    </lineage>
</organism>
<dbReference type="PANTHER" id="PTHR13353:SF5">
    <property type="entry name" value="TRANSMEMBRANE PROTEIN 19"/>
    <property type="match status" value="1"/>
</dbReference>
<evidence type="ECO:0000313" key="8">
    <source>
        <dbReference type="Proteomes" id="UP001153678"/>
    </source>
</evidence>
<evidence type="ECO:0000256" key="4">
    <source>
        <dbReference type="ARBA" id="ARBA00022989"/>
    </source>
</evidence>
<dbReference type="Proteomes" id="UP001153678">
    <property type="component" value="Unassembled WGS sequence"/>
</dbReference>